<evidence type="ECO:0000313" key="3">
    <source>
        <dbReference type="Proteomes" id="UP000273278"/>
    </source>
</evidence>
<dbReference type="InterPro" id="IPR003672">
    <property type="entry name" value="CobN/Mg_chltase"/>
</dbReference>
<dbReference type="AlphaFoldDB" id="A0A3G3IIP0"/>
<name>A0A3G3IIP0_9ARCH</name>
<dbReference type="InterPro" id="IPR011953">
    <property type="entry name" value="Cobalto_CobN"/>
</dbReference>
<sequence length="1244" mass="138366">MLRIAGIGIGSKDGHILAPAVAALSEEYDIDLICGDAVALDGDLERLGEFLDEVRTCDFMLICVHGDVSYFRHFRELEETLEHSDCSALLVCSEPETTAEYRRLFRQGDDDFLTLRKLEEAGGDDNQKAVVLWALKTFAGADVEVPEPVMPPAQGIYVPGEGYVPLEEGIGKVGRKGLPVIAVFFHQKYFLVHNTAMVDELCHDIEERGAEAVAIFMISSVRDLVGSIGIRGIVDGYLIRDGRPVVDCVVNTMGFAQTLLADPGNGTQVCGDNFFERLDVPVIQAVTLYGDPKKWEESPFGLTSADIAMSVVNPEYDGQIDTVPVCGAVVCPDGAYRTMPIPERCRMVADTAFRWASLRYVPEDKKKVAVLIYMYPPRQDLAGGGYGLDTLQSVSDMLHRMKEHGYSLEWLPKDGKELVTRLLDGVTNDDGWKSDVQIREAAVDTVPAERYEEWFREIAESAQRRMVEGWGDPPGDIHVLDGRQLLPGIMDGNVFIGFQPDRGKTTSQAYHDAWTAPPHQYLGFYRWLRDVWKADAVVHVGTHGTLEWLPGKSAGLSGECDPDIILGNIPNVNPYIIDNPGEGMQAKRRSYAVITTHMIPAMVRSGGYDAINELENAVQVFLKAKEYDQRDKIPSIAEKVMDICTRLNILDEAGLSKDSSLEEIEERVDALYDYVLEIKDAMIKDGLHILGEVPEGKRMAETVYTLVRYANGDVPSLRESIADIHGWDMEDLLKDPSGVLPDGLLKGEASDTVDGESFRLIEAMQAEDFSPGECLALSKGMFCGGSPDLEKVVSFVCGDLIGALRRMGDEIGNVLLALDGRFVPPGPSGCPNRGRAQILPTGRNFYSIDPDGIPWHSSWEIGSKMAEQMVERYVKDNGTYPRTVGIVLWATDTMKTGGDDVSYILRLMGLRPVWADYGGRVKDLEVIPLSELKRPRIDVTLRISGLFRDTFPNLVEMIDRGVQTISSLDEDDESNYLAADLRRDVVEAIASGVPADEARRAASVRIFGDAPGQYGCGISDVIETGAWETVGDLAEVYVKHGCYVYGKGLQGEARPDLFRKRLGEMDVTVKNHNSRAVDMLDMDDDMDSLGGFNAAVEGIRGKKPVSYMGDSSDMQNLRLRTAGEEIRFVYRSKVDNPKWLDGLKKHGFAGAKELSKLFDFTLGWSGTSDIVDDWMYDDLAERFILDEETREWIKDENPYAMVDMLRRLDEAMERGLWDATDEMKEKLKDIYLEFEERIEEITDR</sequence>
<dbReference type="GO" id="GO:0051116">
    <property type="term" value="F:cobaltochelatase activity"/>
    <property type="evidence" value="ECO:0007669"/>
    <property type="project" value="InterPro"/>
</dbReference>
<evidence type="ECO:0000313" key="2">
    <source>
        <dbReference type="EMBL" id="AYQ55362.1"/>
    </source>
</evidence>
<evidence type="ECO:0000259" key="1">
    <source>
        <dbReference type="Pfam" id="PF02514"/>
    </source>
</evidence>
<proteinExistence type="predicted"/>
<dbReference type="NCBIfam" id="TIGR02257">
    <property type="entry name" value="cobalto_cobN"/>
    <property type="match status" value="1"/>
</dbReference>
<dbReference type="EMBL" id="CP017686">
    <property type="protein sequence ID" value="AYQ55362.1"/>
    <property type="molecule type" value="Genomic_DNA"/>
</dbReference>
<organism evidence="2 3">
    <name type="scientific">Methanomethylophilus alvi</name>
    <dbReference type="NCBI Taxonomy" id="1291540"/>
    <lineage>
        <taxon>Archaea</taxon>
        <taxon>Methanobacteriati</taxon>
        <taxon>Thermoplasmatota</taxon>
        <taxon>Thermoplasmata</taxon>
        <taxon>Methanomassiliicoccales</taxon>
        <taxon>Methanomethylophilaceae</taxon>
        <taxon>Methanomethylophilus</taxon>
    </lineage>
</organism>
<protein>
    <submittedName>
        <fullName evidence="2">Cobaltochelatase subunit CobN</fullName>
    </submittedName>
</protein>
<dbReference type="OMA" id="WETGQAM"/>
<reference evidence="2 3" key="1">
    <citation type="submission" date="2016-10" db="EMBL/GenBank/DDBJ databases">
        <title>Complete genome of the TMA-utilizing, human hosted archaeon Methanomethylophilus alvus Gen. nov, sp. nov., strain Mx-05, derived from a pure culture.</title>
        <authorList>
            <person name="Brugere J.-F."/>
            <person name="Ben Hania W."/>
            <person name="Chaudhary P.P."/>
            <person name="Gaci N."/>
            <person name="Borrel G."/>
            <person name="Cao Van Tuat L."/>
            <person name="Fardeau M.-L."/>
            <person name="Harris H.M.B."/>
            <person name="O'Toole P.W."/>
            <person name="Ollivier B."/>
        </authorList>
    </citation>
    <scope>NUCLEOTIDE SEQUENCE [LARGE SCALE GENOMIC DNA]</scope>
    <source>
        <strain evidence="2 3">Mx-05</strain>
    </source>
</reference>
<dbReference type="GeneID" id="41322011"/>
<dbReference type="RefSeq" id="WP_015505121.1">
    <property type="nucleotide sequence ID" value="NZ_CP017686.1"/>
</dbReference>
<dbReference type="Proteomes" id="UP000273278">
    <property type="component" value="Chromosome"/>
</dbReference>
<dbReference type="PANTHER" id="PTHR44119">
    <property type="entry name" value="MAGNESIUM-CHELATASE SUBUNIT CHLH, CHLOROPLASTIC"/>
    <property type="match status" value="1"/>
</dbReference>
<gene>
    <name evidence="2" type="ORF">BKD89_06070</name>
</gene>
<dbReference type="Pfam" id="PF02514">
    <property type="entry name" value="CobN-Mg_chel"/>
    <property type="match status" value="1"/>
</dbReference>
<dbReference type="PANTHER" id="PTHR44119:SF4">
    <property type="entry name" value="AEROBIC COBALTOCHELATASE SUBUNIT COBN"/>
    <property type="match status" value="1"/>
</dbReference>
<dbReference type="GO" id="GO:0009236">
    <property type="term" value="P:cobalamin biosynthetic process"/>
    <property type="evidence" value="ECO:0007669"/>
    <property type="project" value="InterPro"/>
</dbReference>
<dbReference type="CDD" id="cd10150">
    <property type="entry name" value="CobN_like"/>
    <property type="match status" value="1"/>
</dbReference>
<feature type="domain" description="CobN/magnesium chelatase" evidence="1">
    <location>
        <begin position="121"/>
        <end position="1223"/>
    </location>
</feature>
<accession>A0A3G3IIP0</accession>